<dbReference type="GO" id="GO:0003725">
    <property type="term" value="F:double-stranded RNA binding"/>
    <property type="evidence" value="ECO:0007669"/>
    <property type="project" value="InterPro"/>
</dbReference>
<comment type="subcellular location">
    <subcellularLocation>
        <location evidence="1 9">Cytoplasm</location>
    </subcellularLocation>
</comment>
<dbReference type="GO" id="GO:0061710">
    <property type="term" value="F:L-threonylcarbamoyladenylate synthase"/>
    <property type="evidence" value="ECO:0007669"/>
    <property type="project" value="UniProtKB-EC"/>
</dbReference>
<dbReference type="GO" id="GO:0005524">
    <property type="term" value="F:ATP binding"/>
    <property type="evidence" value="ECO:0007669"/>
    <property type="project" value="UniProtKB-UniRule"/>
</dbReference>
<gene>
    <name evidence="9" type="primary">tsaC</name>
    <name evidence="11" type="ORF">A5892_17405</name>
</gene>
<feature type="domain" description="YrdC-like" evidence="10">
    <location>
        <begin position="3"/>
        <end position="184"/>
    </location>
</feature>
<keyword evidence="4 9" id="KW-0819">tRNA processing</keyword>
<accession>A0A172YIG4</accession>
<dbReference type="PROSITE" id="PS51163">
    <property type="entry name" value="YRDC"/>
    <property type="match status" value="1"/>
</dbReference>
<dbReference type="GO" id="GO:0005737">
    <property type="term" value="C:cytoplasm"/>
    <property type="evidence" value="ECO:0007669"/>
    <property type="project" value="UniProtKB-SubCell"/>
</dbReference>
<keyword evidence="7 9" id="KW-0067">ATP-binding</keyword>
<organism evidence="11 12">
    <name type="scientific">Halotalea alkalilenta</name>
    <dbReference type="NCBI Taxonomy" id="376489"/>
    <lineage>
        <taxon>Bacteria</taxon>
        <taxon>Pseudomonadati</taxon>
        <taxon>Pseudomonadota</taxon>
        <taxon>Gammaproteobacteria</taxon>
        <taxon>Oceanospirillales</taxon>
        <taxon>Halomonadaceae</taxon>
        <taxon>Halotalea</taxon>
    </lineage>
</organism>
<comment type="function">
    <text evidence="9">Required for the formation of a threonylcarbamoyl group on adenosine at position 37 (t(6)A37) in tRNAs that read codons beginning with adenine. Catalyzes the conversion of L-threonine, HCO(3)(-)/CO(2) and ATP to give threonylcarbamoyl-AMP (TC-AMP) as the acyladenylate intermediate, with the release of diphosphate.</text>
</comment>
<dbReference type="InterPro" id="IPR006070">
    <property type="entry name" value="Sua5-like_dom"/>
</dbReference>
<dbReference type="STRING" id="376489.A5892_17405"/>
<keyword evidence="2 9" id="KW-0963">Cytoplasm</keyword>
<protein>
    <recommendedName>
        <fullName evidence="9">Threonylcarbamoyl-AMP synthase</fullName>
        <shortName evidence="9">TC-AMP synthase</shortName>
        <ecNumber evidence="9">2.7.7.87</ecNumber>
    </recommendedName>
    <alternativeName>
        <fullName evidence="9">L-threonylcarbamoyladenylate synthase</fullName>
    </alternativeName>
    <alternativeName>
        <fullName evidence="9">t(6)A37 threonylcarbamoyladenosine biosynthesis protein TsaC</fullName>
    </alternativeName>
    <alternativeName>
        <fullName evidence="9">tRNA threonylcarbamoyladenosine biosynthesis protein TsaC</fullName>
    </alternativeName>
</protein>
<comment type="similarity">
    <text evidence="9">Belongs to the SUA5 family. TsaC subfamily.</text>
</comment>
<evidence type="ECO:0000256" key="2">
    <source>
        <dbReference type="ARBA" id="ARBA00022490"/>
    </source>
</evidence>
<dbReference type="PANTHER" id="PTHR17490">
    <property type="entry name" value="SUA5"/>
    <property type="match status" value="1"/>
</dbReference>
<name>A0A172YIG4_9GAMM</name>
<keyword evidence="6 9" id="KW-0547">Nucleotide-binding</keyword>
<dbReference type="PANTHER" id="PTHR17490:SF18">
    <property type="entry name" value="THREONYLCARBAMOYL-AMP SYNTHASE"/>
    <property type="match status" value="1"/>
</dbReference>
<evidence type="ECO:0000259" key="10">
    <source>
        <dbReference type="PROSITE" id="PS51163"/>
    </source>
</evidence>
<sequence>MTTEVIADAAVVLRRGGIVAYPTEAVWGLGCDPDDPLALERLLGLKRRDAAKGLILIAASIEQFEPWLSGLDAESRRRLAEQWPGPLTWLVPDNGRAHPLIRGAHDKVALRVTAHPLASALCDAFGGPLVSTSANLAGSPSALSEEEVRRDFGDALDAVVSGALGGRDRPSEIRDLATGKRLRT</sequence>
<dbReference type="EMBL" id="CP015243">
    <property type="protein sequence ID" value="ANF59017.1"/>
    <property type="molecule type" value="Genomic_DNA"/>
</dbReference>
<dbReference type="Proteomes" id="UP000077875">
    <property type="component" value="Chromosome"/>
</dbReference>
<evidence type="ECO:0000256" key="9">
    <source>
        <dbReference type="HAMAP-Rule" id="MF_01852"/>
    </source>
</evidence>
<dbReference type="AlphaFoldDB" id="A0A172YIG4"/>
<dbReference type="GO" id="GO:0000049">
    <property type="term" value="F:tRNA binding"/>
    <property type="evidence" value="ECO:0007669"/>
    <property type="project" value="TreeGrafter"/>
</dbReference>
<evidence type="ECO:0000256" key="1">
    <source>
        <dbReference type="ARBA" id="ARBA00004496"/>
    </source>
</evidence>
<evidence type="ECO:0000256" key="3">
    <source>
        <dbReference type="ARBA" id="ARBA00022679"/>
    </source>
</evidence>
<reference evidence="11 12" key="1">
    <citation type="submission" date="2016-04" db="EMBL/GenBank/DDBJ databases">
        <title>Complete Genome Sequence of Halotalea alkalilenta IHB B 13600.</title>
        <authorList>
            <person name="Swarnkar M.K."/>
            <person name="Sharma A."/>
            <person name="Kaushal K."/>
            <person name="Soni R."/>
            <person name="Rana S."/>
            <person name="Singh A.K."/>
            <person name="Gulati A."/>
        </authorList>
    </citation>
    <scope>NUCLEOTIDE SEQUENCE [LARGE SCALE GENOMIC DNA]</scope>
    <source>
        <strain evidence="11 12">IHB B 13600</strain>
    </source>
</reference>
<comment type="catalytic activity">
    <reaction evidence="8 9">
        <text>L-threonine + hydrogencarbonate + ATP = L-threonylcarbamoyladenylate + diphosphate + H2O</text>
        <dbReference type="Rhea" id="RHEA:36407"/>
        <dbReference type="ChEBI" id="CHEBI:15377"/>
        <dbReference type="ChEBI" id="CHEBI:17544"/>
        <dbReference type="ChEBI" id="CHEBI:30616"/>
        <dbReference type="ChEBI" id="CHEBI:33019"/>
        <dbReference type="ChEBI" id="CHEBI:57926"/>
        <dbReference type="ChEBI" id="CHEBI:73682"/>
        <dbReference type="EC" id="2.7.7.87"/>
    </reaction>
</comment>
<dbReference type="EC" id="2.7.7.87" evidence="9"/>
<proteinExistence type="inferred from homology"/>
<dbReference type="Gene3D" id="3.90.870.10">
    <property type="entry name" value="DHBP synthase"/>
    <property type="match status" value="1"/>
</dbReference>
<keyword evidence="3 9" id="KW-0808">Transferase</keyword>
<dbReference type="KEGG" id="haa:A5892_17405"/>
<dbReference type="GO" id="GO:0006450">
    <property type="term" value="P:regulation of translational fidelity"/>
    <property type="evidence" value="ECO:0007669"/>
    <property type="project" value="TreeGrafter"/>
</dbReference>
<evidence type="ECO:0000256" key="4">
    <source>
        <dbReference type="ARBA" id="ARBA00022694"/>
    </source>
</evidence>
<dbReference type="HAMAP" id="MF_01852">
    <property type="entry name" value="TsaC"/>
    <property type="match status" value="1"/>
</dbReference>
<dbReference type="InterPro" id="IPR050156">
    <property type="entry name" value="TC-AMP_synthase_SUA5"/>
</dbReference>
<keyword evidence="12" id="KW-1185">Reference proteome</keyword>
<evidence type="ECO:0000256" key="6">
    <source>
        <dbReference type="ARBA" id="ARBA00022741"/>
    </source>
</evidence>
<keyword evidence="5 9" id="KW-0548">Nucleotidyltransferase</keyword>
<evidence type="ECO:0000313" key="12">
    <source>
        <dbReference type="Proteomes" id="UP000077875"/>
    </source>
</evidence>
<dbReference type="FunFam" id="3.90.870.10:FF:000004">
    <property type="entry name" value="Threonylcarbamoyl-AMP synthase"/>
    <property type="match status" value="1"/>
</dbReference>
<dbReference type="RefSeq" id="WP_064123868.1">
    <property type="nucleotide sequence ID" value="NZ_CP015243.1"/>
</dbReference>
<dbReference type="SUPFAM" id="SSF55821">
    <property type="entry name" value="YrdC/RibB"/>
    <property type="match status" value="1"/>
</dbReference>
<dbReference type="Pfam" id="PF01300">
    <property type="entry name" value="Sua5_yciO_yrdC"/>
    <property type="match status" value="1"/>
</dbReference>
<dbReference type="InterPro" id="IPR017945">
    <property type="entry name" value="DHBP_synth_RibB-like_a/b_dom"/>
</dbReference>
<dbReference type="InterPro" id="IPR023535">
    <property type="entry name" value="TC-AMP_synthase"/>
</dbReference>
<evidence type="ECO:0000256" key="5">
    <source>
        <dbReference type="ARBA" id="ARBA00022695"/>
    </source>
</evidence>
<evidence type="ECO:0000256" key="7">
    <source>
        <dbReference type="ARBA" id="ARBA00022840"/>
    </source>
</evidence>
<dbReference type="GO" id="GO:0002949">
    <property type="term" value="P:tRNA threonylcarbamoyladenosine modification"/>
    <property type="evidence" value="ECO:0007669"/>
    <property type="project" value="UniProtKB-UniRule"/>
</dbReference>
<evidence type="ECO:0000313" key="11">
    <source>
        <dbReference type="EMBL" id="ANF59017.1"/>
    </source>
</evidence>
<evidence type="ECO:0000256" key="8">
    <source>
        <dbReference type="ARBA" id="ARBA00048366"/>
    </source>
</evidence>